<reference evidence="1" key="1">
    <citation type="journal article" date="2015" name="Nature">
        <title>Complex archaea that bridge the gap between prokaryotes and eukaryotes.</title>
        <authorList>
            <person name="Spang A."/>
            <person name="Saw J.H."/>
            <person name="Jorgensen S.L."/>
            <person name="Zaremba-Niedzwiedzka K."/>
            <person name="Martijn J."/>
            <person name="Lind A.E."/>
            <person name="van Eijk R."/>
            <person name="Schleper C."/>
            <person name="Guy L."/>
            <person name="Ettema T.J."/>
        </authorList>
    </citation>
    <scope>NUCLEOTIDE SEQUENCE</scope>
</reference>
<name>A0A0F9EMT9_9ZZZZ</name>
<organism evidence="1">
    <name type="scientific">marine sediment metagenome</name>
    <dbReference type="NCBI Taxonomy" id="412755"/>
    <lineage>
        <taxon>unclassified sequences</taxon>
        <taxon>metagenomes</taxon>
        <taxon>ecological metagenomes</taxon>
    </lineage>
</organism>
<protein>
    <submittedName>
        <fullName evidence="1">Uncharacterized protein</fullName>
    </submittedName>
</protein>
<sequence>MGHNEPCYVVDLEFLGIKGLWIHCKNYEALQDLSQRDLNVFFHTDEDYVLTSKNYIWAYPGKLGGKYTICVMPEWNDFPTNGFAGICSDYIGDYKC</sequence>
<dbReference type="EMBL" id="LAZR01024356">
    <property type="protein sequence ID" value="KKL75413.1"/>
    <property type="molecule type" value="Genomic_DNA"/>
</dbReference>
<gene>
    <name evidence="1" type="ORF">LCGC14_2055130</name>
</gene>
<evidence type="ECO:0000313" key="1">
    <source>
        <dbReference type="EMBL" id="KKL75413.1"/>
    </source>
</evidence>
<proteinExistence type="predicted"/>
<accession>A0A0F9EMT9</accession>
<comment type="caution">
    <text evidence="1">The sequence shown here is derived from an EMBL/GenBank/DDBJ whole genome shotgun (WGS) entry which is preliminary data.</text>
</comment>
<dbReference type="AlphaFoldDB" id="A0A0F9EMT9"/>